<keyword evidence="3" id="KW-1185">Reference proteome</keyword>
<feature type="compositionally biased region" description="Basic and acidic residues" evidence="1">
    <location>
        <begin position="94"/>
        <end position="113"/>
    </location>
</feature>
<comment type="caution">
    <text evidence="2">The sequence shown here is derived from an EMBL/GenBank/DDBJ whole genome shotgun (WGS) entry which is preliminary data.</text>
</comment>
<sequence length="113" mass="12847">MYDELQIQVRSLESLGVAADTYSSLLCPIGLQKIPEELMRKERRLINQGRCFVCPGRQHCKILLEKESALQKLQQTHTLICDSSSAKENCGNDLNHRNEISDREPSCRDDKGT</sequence>
<dbReference type="OrthoDB" id="6432199at2759"/>
<name>A0A4Y2DC07_ARAVE</name>
<reference evidence="2 3" key="1">
    <citation type="journal article" date="2019" name="Sci. Rep.">
        <title>Orb-weaving spider Araneus ventricosus genome elucidates the spidroin gene catalogue.</title>
        <authorList>
            <person name="Kono N."/>
            <person name="Nakamura H."/>
            <person name="Ohtoshi R."/>
            <person name="Moran D.A.P."/>
            <person name="Shinohara A."/>
            <person name="Yoshida Y."/>
            <person name="Fujiwara M."/>
            <person name="Mori M."/>
            <person name="Tomita M."/>
            <person name="Arakawa K."/>
        </authorList>
    </citation>
    <scope>NUCLEOTIDE SEQUENCE [LARGE SCALE GENOMIC DNA]</scope>
</reference>
<evidence type="ECO:0000313" key="3">
    <source>
        <dbReference type="Proteomes" id="UP000499080"/>
    </source>
</evidence>
<evidence type="ECO:0000256" key="1">
    <source>
        <dbReference type="SAM" id="MobiDB-lite"/>
    </source>
</evidence>
<organism evidence="2 3">
    <name type="scientific">Araneus ventricosus</name>
    <name type="common">Orbweaver spider</name>
    <name type="synonym">Epeira ventricosa</name>
    <dbReference type="NCBI Taxonomy" id="182803"/>
    <lineage>
        <taxon>Eukaryota</taxon>
        <taxon>Metazoa</taxon>
        <taxon>Ecdysozoa</taxon>
        <taxon>Arthropoda</taxon>
        <taxon>Chelicerata</taxon>
        <taxon>Arachnida</taxon>
        <taxon>Araneae</taxon>
        <taxon>Araneomorphae</taxon>
        <taxon>Entelegynae</taxon>
        <taxon>Araneoidea</taxon>
        <taxon>Araneidae</taxon>
        <taxon>Araneus</taxon>
    </lineage>
</organism>
<dbReference type="AlphaFoldDB" id="A0A4Y2DC07"/>
<feature type="region of interest" description="Disordered" evidence="1">
    <location>
        <begin position="84"/>
        <end position="113"/>
    </location>
</feature>
<gene>
    <name evidence="2" type="ORF">AVEN_167331_1</name>
</gene>
<dbReference type="Proteomes" id="UP000499080">
    <property type="component" value="Unassembled WGS sequence"/>
</dbReference>
<evidence type="ECO:0000313" key="2">
    <source>
        <dbReference type="EMBL" id="GBM14250.1"/>
    </source>
</evidence>
<proteinExistence type="predicted"/>
<dbReference type="EMBL" id="BGPR01000340">
    <property type="protein sequence ID" value="GBM14250.1"/>
    <property type="molecule type" value="Genomic_DNA"/>
</dbReference>
<protein>
    <submittedName>
        <fullName evidence="2">Uncharacterized protein</fullName>
    </submittedName>
</protein>
<accession>A0A4Y2DC07</accession>